<comment type="subcellular location">
    <subcellularLocation>
        <location evidence="1">Cell membrane</location>
        <topology evidence="1">Multi-pass membrane protein</topology>
    </subcellularLocation>
</comment>
<protein>
    <submittedName>
        <fullName evidence="8">Putative membrane protein YccC</fullName>
    </submittedName>
</protein>
<evidence type="ECO:0000313" key="9">
    <source>
        <dbReference type="Proteomes" id="UP000318529"/>
    </source>
</evidence>
<accession>A0A560BVA1</accession>
<dbReference type="RefSeq" id="WP_145689943.1">
    <property type="nucleotide sequence ID" value="NZ_VITH01000018.1"/>
</dbReference>
<dbReference type="GO" id="GO:0022857">
    <property type="term" value="F:transmembrane transporter activity"/>
    <property type="evidence" value="ECO:0007669"/>
    <property type="project" value="InterPro"/>
</dbReference>
<reference evidence="8 9" key="1">
    <citation type="submission" date="2019-06" db="EMBL/GenBank/DDBJ databases">
        <title>Genomic Encyclopedia of Type Strains, Phase IV (KMG-V): Genome sequencing to study the core and pangenomes of soil and plant-associated prokaryotes.</title>
        <authorList>
            <person name="Whitman W."/>
        </authorList>
    </citation>
    <scope>NUCLEOTIDE SEQUENCE [LARGE SCALE GENOMIC DNA]</scope>
    <source>
        <strain evidence="8 9">BR 11650</strain>
    </source>
</reference>
<name>A0A560BVA1_AZOBR</name>
<feature type="transmembrane region" description="Helical" evidence="7">
    <location>
        <begin position="118"/>
        <end position="136"/>
    </location>
</feature>
<evidence type="ECO:0000256" key="7">
    <source>
        <dbReference type="SAM" id="Phobius"/>
    </source>
</evidence>
<evidence type="ECO:0000256" key="6">
    <source>
        <dbReference type="ARBA" id="ARBA00023136"/>
    </source>
</evidence>
<keyword evidence="6 7" id="KW-0472">Membrane</keyword>
<evidence type="ECO:0000256" key="4">
    <source>
        <dbReference type="ARBA" id="ARBA00022692"/>
    </source>
</evidence>
<dbReference type="GO" id="GO:0005886">
    <property type="term" value="C:plasma membrane"/>
    <property type="evidence" value="ECO:0007669"/>
    <property type="project" value="UniProtKB-SubCell"/>
</dbReference>
<evidence type="ECO:0000256" key="2">
    <source>
        <dbReference type="ARBA" id="ARBA00022448"/>
    </source>
</evidence>
<feature type="transmembrane region" description="Helical" evidence="7">
    <location>
        <begin position="45"/>
        <end position="62"/>
    </location>
</feature>
<proteinExistence type="predicted"/>
<feature type="transmembrane region" description="Helical" evidence="7">
    <location>
        <begin position="67"/>
        <end position="87"/>
    </location>
</feature>
<gene>
    <name evidence="8" type="ORF">FBZ83_11877</name>
</gene>
<keyword evidence="3" id="KW-1003">Cell membrane</keyword>
<evidence type="ECO:0000256" key="3">
    <source>
        <dbReference type="ARBA" id="ARBA00022475"/>
    </source>
</evidence>
<dbReference type="InterPro" id="IPR006726">
    <property type="entry name" value="PHBA_efflux_AaeB/fusaric-R"/>
</dbReference>
<comment type="caution">
    <text evidence="8">The sequence shown here is derived from an EMBL/GenBank/DDBJ whole genome shotgun (WGS) entry which is preliminary data.</text>
</comment>
<feature type="transmembrane region" description="Helical" evidence="7">
    <location>
        <begin position="426"/>
        <end position="448"/>
    </location>
</feature>
<dbReference type="PANTHER" id="PTHR30509:SF9">
    <property type="entry name" value="MULTIDRUG RESISTANCE PROTEIN MDTO"/>
    <property type="match status" value="1"/>
</dbReference>
<feature type="transmembrane region" description="Helical" evidence="7">
    <location>
        <begin position="21"/>
        <end position="39"/>
    </location>
</feature>
<dbReference type="Pfam" id="PF04632">
    <property type="entry name" value="FUSC"/>
    <property type="match status" value="1"/>
</dbReference>
<evidence type="ECO:0000313" key="8">
    <source>
        <dbReference type="EMBL" id="TWA76538.1"/>
    </source>
</evidence>
<feature type="transmembrane region" description="Helical" evidence="7">
    <location>
        <begin position="373"/>
        <end position="395"/>
    </location>
</feature>
<dbReference type="EMBL" id="VITH01000018">
    <property type="protein sequence ID" value="TWA76538.1"/>
    <property type="molecule type" value="Genomic_DNA"/>
</dbReference>
<evidence type="ECO:0000256" key="5">
    <source>
        <dbReference type="ARBA" id="ARBA00022989"/>
    </source>
</evidence>
<evidence type="ECO:0000256" key="1">
    <source>
        <dbReference type="ARBA" id="ARBA00004651"/>
    </source>
</evidence>
<sequence length="700" mass="74731">MKTPVLKLVSLKLLSLNEALFSVKAFAAAMAALYIAFSMGLPRPFWAMATAYIVSGPLSGAVRSKAVFRVVGTALGCAGAIALVPALADSPELLTLALGLWVAVCLFISLLDRTPRSYLFMLAGYTIGLIGFPAVTDPSTIFDTGLARVEEILIGILCATVVHSVVFPQSVGPALLGRLDATLRDAERWTREALSRERAPEGAANAQERQKLARDITELRVMATHLPYDTSEVRWMTRAVRAMQDRMAYLLPLTAGIEDRLDALRGELPAEVSALLADLDRWVGGDPVGGDDEEGGAERLRAEIARLSPVIGAGTGWKEATLLNLLTRLRSLVDIHQDCRDLRAHIRDGKGSLPERLDPLTRRRSRDVFHLDAGMALWSGFAALLGIAVVCAFWIGTGWSSGSTAAMMTAVFCCFFASLDDPAPGIRLFLVFTLLSVPLAAFYLLVVLPSFDSFPMLVLGLAPTFLTLGVFIARPATMGKAMALLMGVVGSLSLLDLGSGDFASFLNSNVAQVVGITTALLVTQLCRSVGAAWSARRLLRAGWREIAAMTAARSGIPVGSFENRMLDRVGLLSSRLALAGPQQDLAAADAVNDLRVGLNLAELQRARRALGGPAAPHVARLLGAVGQHFRGLSSRRLGTPPAEVLPMMDAALSNLSAEPRSAERDRAVIALAGLRRALFPHLTFAAPESSSESLREPVTA</sequence>
<keyword evidence="5 7" id="KW-1133">Transmembrane helix</keyword>
<dbReference type="AlphaFoldDB" id="A0A560BVA1"/>
<feature type="transmembrane region" description="Helical" evidence="7">
    <location>
        <begin position="454"/>
        <end position="474"/>
    </location>
</feature>
<feature type="transmembrane region" description="Helical" evidence="7">
    <location>
        <begin position="152"/>
        <end position="176"/>
    </location>
</feature>
<organism evidence="8 9">
    <name type="scientific">Azospirillum brasilense</name>
    <dbReference type="NCBI Taxonomy" id="192"/>
    <lineage>
        <taxon>Bacteria</taxon>
        <taxon>Pseudomonadati</taxon>
        <taxon>Pseudomonadota</taxon>
        <taxon>Alphaproteobacteria</taxon>
        <taxon>Rhodospirillales</taxon>
        <taxon>Azospirillaceae</taxon>
        <taxon>Azospirillum</taxon>
    </lineage>
</organism>
<keyword evidence="4 7" id="KW-0812">Transmembrane</keyword>
<dbReference type="PANTHER" id="PTHR30509">
    <property type="entry name" value="P-HYDROXYBENZOIC ACID EFFLUX PUMP SUBUNIT-RELATED"/>
    <property type="match status" value="1"/>
</dbReference>
<feature type="transmembrane region" description="Helical" evidence="7">
    <location>
        <begin position="93"/>
        <end position="111"/>
    </location>
</feature>
<keyword evidence="2" id="KW-0813">Transport</keyword>
<dbReference type="Proteomes" id="UP000318529">
    <property type="component" value="Unassembled WGS sequence"/>
</dbReference>